<reference evidence="2" key="1">
    <citation type="submission" date="2023-08" db="EMBL/GenBank/DDBJ databases">
        <title>A de novo genome assembly of Solanum verrucosum Schlechtendal, a Mexican diploid species geographically isolated from the other diploid A-genome species in potato relatives.</title>
        <authorList>
            <person name="Hosaka K."/>
        </authorList>
    </citation>
    <scope>NUCLEOTIDE SEQUENCE</scope>
    <source>
        <tissue evidence="2">Young leaves</tissue>
    </source>
</reference>
<gene>
    <name evidence="2" type="ORF">MTR67_038828</name>
</gene>
<feature type="region of interest" description="Disordered" evidence="1">
    <location>
        <begin position="1"/>
        <end position="44"/>
    </location>
</feature>
<sequence>MTPVGGLLPPATSIDPTSFTQFPPLPSKTTLTPSQNYTHKNPENLIPKNKYADIMKPNAIIPLNWKSNIEPIPLKTTAIVDGIHTVSKGLLFEDQGHEHITGYIDADWVASPFDRRSTSGYCVLVGGNLVSGISVSVVSQFMTSSCDSHWDAVVRILRYINLALVKKLLFEDQSHEHITGYTDVDLAGSPK</sequence>
<keyword evidence="3" id="KW-1185">Reference proteome</keyword>
<evidence type="ECO:0000313" key="2">
    <source>
        <dbReference type="EMBL" id="WMV45443.1"/>
    </source>
</evidence>
<dbReference type="Proteomes" id="UP001234989">
    <property type="component" value="Chromosome 9"/>
</dbReference>
<accession>A0AAF0UFV3</accession>
<dbReference type="AlphaFoldDB" id="A0AAF0UFV3"/>
<dbReference type="EMBL" id="CP133620">
    <property type="protein sequence ID" value="WMV45443.1"/>
    <property type="molecule type" value="Genomic_DNA"/>
</dbReference>
<name>A0AAF0UFV3_SOLVR</name>
<proteinExistence type="predicted"/>
<evidence type="ECO:0000313" key="3">
    <source>
        <dbReference type="Proteomes" id="UP001234989"/>
    </source>
</evidence>
<protein>
    <submittedName>
        <fullName evidence="2">Uncharacterized protein</fullName>
    </submittedName>
</protein>
<dbReference type="PANTHER" id="PTHR11439">
    <property type="entry name" value="GAG-POL-RELATED RETROTRANSPOSON"/>
    <property type="match status" value="1"/>
</dbReference>
<organism evidence="2 3">
    <name type="scientific">Solanum verrucosum</name>
    <dbReference type="NCBI Taxonomy" id="315347"/>
    <lineage>
        <taxon>Eukaryota</taxon>
        <taxon>Viridiplantae</taxon>
        <taxon>Streptophyta</taxon>
        <taxon>Embryophyta</taxon>
        <taxon>Tracheophyta</taxon>
        <taxon>Spermatophyta</taxon>
        <taxon>Magnoliopsida</taxon>
        <taxon>eudicotyledons</taxon>
        <taxon>Gunneridae</taxon>
        <taxon>Pentapetalae</taxon>
        <taxon>asterids</taxon>
        <taxon>lamiids</taxon>
        <taxon>Solanales</taxon>
        <taxon>Solanaceae</taxon>
        <taxon>Solanoideae</taxon>
        <taxon>Solaneae</taxon>
        <taxon>Solanum</taxon>
    </lineage>
</organism>
<evidence type="ECO:0000256" key="1">
    <source>
        <dbReference type="SAM" id="MobiDB-lite"/>
    </source>
</evidence>
<dbReference type="PANTHER" id="PTHR11439:SF484">
    <property type="entry name" value="REVERSE TRANSCRIPTASE TY1_COPIA-TYPE DOMAIN-CONTAINING PROTEIN"/>
    <property type="match status" value="1"/>
</dbReference>